<feature type="transmembrane region" description="Helical" evidence="1">
    <location>
        <begin position="58"/>
        <end position="75"/>
    </location>
</feature>
<comment type="caution">
    <text evidence="3">The sequence shown here is derived from an EMBL/GenBank/DDBJ whole genome shotgun (WGS) entry which is preliminary data.</text>
</comment>
<keyword evidence="1" id="KW-1133">Transmembrane helix</keyword>
<protein>
    <recommendedName>
        <fullName evidence="2">LiaF transmembrane domain-containing protein</fullName>
    </recommendedName>
</protein>
<evidence type="ECO:0000259" key="2">
    <source>
        <dbReference type="Pfam" id="PF22570"/>
    </source>
</evidence>
<dbReference type="EMBL" id="JBHRZT010000020">
    <property type="protein sequence ID" value="MFC3883108.1"/>
    <property type="molecule type" value="Genomic_DNA"/>
</dbReference>
<feature type="domain" description="LiaF transmembrane" evidence="2">
    <location>
        <begin position="7"/>
        <end position="103"/>
    </location>
</feature>
<keyword evidence="4" id="KW-1185">Reference proteome</keyword>
<organism evidence="3 4">
    <name type="scientific">Bacillus songklensis</name>
    <dbReference type="NCBI Taxonomy" id="1069116"/>
    <lineage>
        <taxon>Bacteria</taxon>
        <taxon>Bacillati</taxon>
        <taxon>Bacillota</taxon>
        <taxon>Bacilli</taxon>
        <taxon>Bacillales</taxon>
        <taxon>Bacillaceae</taxon>
        <taxon>Bacillus</taxon>
    </lineage>
</organism>
<evidence type="ECO:0000313" key="4">
    <source>
        <dbReference type="Proteomes" id="UP001595752"/>
    </source>
</evidence>
<gene>
    <name evidence="3" type="ORF">ACFOU2_06105</name>
</gene>
<name>A0ABV8AYR3_9BACI</name>
<feature type="transmembrane region" description="Helical" evidence="1">
    <location>
        <begin position="143"/>
        <end position="158"/>
    </location>
</feature>
<dbReference type="Proteomes" id="UP001595752">
    <property type="component" value="Unassembled WGS sequence"/>
</dbReference>
<reference evidence="4" key="1">
    <citation type="journal article" date="2019" name="Int. J. Syst. Evol. Microbiol.">
        <title>The Global Catalogue of Microorganisms (GCM) 10K type strain sequencing project: providing services to taxonomists for standard genome sequencing and annotation.</title>
        <authorList>
            <consortium name="The Broad Institute Genomics Platform"/>
            <consortium name="The Broad Institute Genome Sequencing Center for Infectious Disease"/>
            <person name="Wu L."/>
            <person name="Ma J."/>
        </authorList>
    </citation>
    <scope>NUCLEOTIDE SEQUENCE [LARGE SCALE GENOMIC DNA]</scope>
    <source>
        <strain evidence="4">CCUG 61889</strain>
    </source>
</reference>
<accession>A0ABV8AYR3</accession>
<feature type="transmembrane region" description="Helical" evidence="1">
    <location>
        <begin position="106"/>
        <end position="123"/>
    </location>
</feature>
<evidence type="ECO:0000313" key="3">
    <source>
        <dbReference type="EMBL" id="MFC3883108.1"/>
    </source>
</evidence>
<feature type="transmembrane region" description="Helical" evidence="1">
    <location>
        <begin position="5"/>
        <end position="21"/>
    </location>
</feature>
<sequence>MKKQSVFYGIMFVGLAVFLLLDQFESPLTAKLYSWPSVLLLVGIAMIVQAYKSQDFQQLLPGMILVTLGIHFHAVTLLNFWPKHLGMVLLMIAISALLSSRKNKSGFLQGLFLFALAMIMMFSDQLKTWTALLEQNANDVWKFWPLLLLIIGFYLLFFKRK</sequence>
<proteinExistence type="predicted"/>
<dbReference type="RefSeq" id="WP_377913183.1">
    <property type="nucleotide sequence ID" value="NZ_JBHRZT010000020.1"/>
</dbReference>
<evidence type="ECO:0000256" key="1">
    <source>
        <dbReference type="SAM" id="Phobius"/>
    </source>
</evidence>
<feature type="transmembrane region" description="Helical" evidence="1">
    <location>
        <begin position="81"/>
        <end position="99"/>
    </location>
</feature>
<feature type="transmembrane region" description="Helical" evidence="1">
    <location>
        <begin position="33"/>
        <end position="51"/>
    </location>
</feature>
<dbReference type="InterPro" id="IPR054331">
    <property type="entry name" value="LiaF_TM"/>
</dbReference>
<keyword evidence="1" id="KW-0472">Membrane</keyword>
<dbReference type="Pfam" id="PF22570">
    <property type="entry name" value="LiaF-TM"/>
    <property type="match status" value="1"/>
</dbReference>
<keyword evidence="1" id="KW-0812">Transmembrane</keyword>